<name>A0A9E7R528_9EURY</name>
<accession>A0A9E7R528</accession>
<dbReference type="AlphaFoldDB" id="A0A9E7R528"/>
<proteinExistence type="predicted"/>
<dbReference type="EMBL" id="CP104003">
    <property type="protein sequence ID" value="UWM55616.1"/>
    <property type="molecule type" value="Genomic_DNA"/>
</dbReference>
<feature type="transmembrane region" description="Helical" evidence="1">
    <location>
        <begin position="85"/>
        <end position="107"/>
    </location>
</feature>
<keyword evidence="1" id="KW-1133">Transmembrane helix</keyword>
<keyword evidence="1" id="KW-0472">Membrane</keyword>
<gene>
    <name evidence="2" type="ORF">N0B31_04865</name>
</gene>
<dbReference type="RefSeq" id="WP_260594716.1">
    <property type="nucleotide sequence ID" value="NZ_CP104003.1"/>
</dbReference>
<keyword evidence="1" id="KW-0812">Transmembrane</keyword>
<evidence type="ECO:0008006" key="4">
    <source>
        <dbReference type="Google" id="ProtNLM"/>
    </source>
</evidence>
<feature type="transmembrane region" description="Helical" evidence="1">
    <location>
        <begin position="197"/>
        <end position="218"/>
    </location>
</feature>
<evidence type="ECO:0000313" key="2">
    <source>
        <dbReference type="EMBL" id="UWM55616.1"/>
    </source>
</evidence>
<feature type="transmembrane region" description="Helical" evidence="1">
    <location>
        <begin position="54"/>
        <end position="73"/>
    </location>
</feature>
<feature type="transmembrane region" description="Helical" evidence="1">
    <location>
        <begin position="171"/>
        <end position="191"/>
    </location>
</feature>
<sequence>MNSERPETIVGAVTGALLATWAVWFVLAFVPWISGLGAWNGIDAYAAAFEPGPYLAWVVPPLLLALTFAPFWVAVHVSTPRGRRVWSLLGFGFATAYGAILGANYFVLATFVPQAIAAGATEGLDLFVVGSPHSLTGTLEGVGYGLMGIAMLFGGFAFGGGRLAVWVRRLFVLNGAASLVGVVVLGAAGHVPAAEAVSFLSLGVWALTFPVATVLAAVHFRRLGSLGDTAGADRVAGAERIPQSR</sequence>
<dbReference type="KEGG" id="ssai:N0B31_04865"/>
<organism evidence="2 3">
    <name type="scientific">Salinirubellus salinus</name>
    <dbReference type="NCBI Taxonomy" id="1364945"/>
    <lineage>
        <taxon>Archaea</taxon>
        <taxon>Methanobacteriati</taxon>
        <taxon>Methanobacteriota</taxon>
        <taxon>Stenosarchaea group</taxon>
        <taxon>Halobacteria</taxon>
        <taxon>Halobacteriales</taxon>
        <taxon>Natronomonadaceae</taxon>
        <taxon>Salinirubellus</taxon>
    </lineage>
</organism>
<dbReference type="Proteomes" id="UP001057580">
    <property type="component" value="Chromosome"/>
</dbReference>
<evidence type="ECO:0000313" key="3">
    <source>
        <dbReference type="Proteomes" id="UP001057580"/>
    </source>
</evidence>
<evidence type="ECO:0000256" key="1">
    <source>
        <dbReference type="SAM" id="Phobius"/>
    </source>
</evidence>
<feature type="transmembrane region" description="Helical" evidence="1">
    <location>
        <begin position="141"/>
        <end position="159"/>
    </location>
</feature>
<reference evidence="2" key="1">
    <citation type="submission" date="2022-09" db="EMBL/GenBank/DDBJ databases">
        <title>Diverse halophilic archaea isolated from saline environments.</title>
        <authorList>
            <person name="Cui H.-L."/>
        </authorList>
    </citation>
    <scope>NUCLEOTIDE SEQUENCE</scope>
    <source>
        <strain evidence="2">ZS-35-S2</strain>
    </source>
</reference>
<keyword evidence="3" id="KW-1185">Reference proteome</keyword>
<dbReference type="GeneID" id="74941729"/>
<protein>
    <recommendedName>
        <fullName evidence="4">DUF4386 family protein</fullName>
    </recommendedName>
</protein>
<feature type="transmembrane region" description="Helical" evidence="1">
    <location>
        <begin position="12"/>
        <end position="34"/>
    </location>
</feature>